<dbReference type="SUPFAM" id="SSF101898">
    <property type="entry name" value="NHL repeat"/>
    <property type="match status" value="1"/>
</dbReference>
<dbReference type="AlphaFoldDB" id="A0AAE3UIW8"/>
<reference evidence="1" key="1">
    <citation type="submission" date="2023-05" db="EMBL/GenBank/DDBJ databases">
        <authorList>
            <person name="Zhang X."/>
        </authorList>
    </citation>
    <scope>NUCLEOTIDE SEQUENCE</scope>
    <source>
        <strain evidence="1">BD1B2-1</strain>
    </source>
</reference>
<sequence>MKKSFVYILFLLFIVTTSCYKDIGNYDYVTPEKPVVEGVKDSLFRAVIGDSLRIFPVVKHTLANTEKLSYQWQINVPHEPWKLNYNEKDLKIIFGEKPGTYTALFIVTDHSNEMKYFYDFKIEARTEFTSGTAVLSVESGVTQLSFVKPDYTILPRLYEGVNHEQLPGKPFQLLYINRQSLDFSYWVLGEGEKPGVIIDANTMQKGKYINDNFFDTPPSVKVGSLKVHPTAVTVGVINGKLYMGTNQTSPLSPVYGTYGNSSSGDYELSPYFIMTNDYFLGFNLKKKQFVRFNGAGAYFGTDYTVIPVGKGFDPTNVPLDLVYLTYINNSASYAYGKDATGKIYELKFSNSSEIFYTNYMRVFKANDLITADTKWEGSSREVIFFSSGDKIYRYNPVNEEVKILDTQFSGKAISMLKLIADGDTLVVGTEGNLSYLDVSTGKNGNLLRTVGGIPGAPVDIAIRK</sequence>
<name>A0AAE3UIW8_9BACT</name>
<dbReference type="PROSITE" id="PS51257">
    <property type="entry name" value="PROKAR_LIPOPROTEIN"/>
    <property type="match status" value="1"/>
</dbReference>
<organism evidence="1 2">
    <name type="scientific">Xanthocytophaga agilis</name>
    <dbReference type="NCBI Taxonomy" id="3048010"/>
    <lineage>
        <taxon>Bacteria</taxon>
        <taxon>Pseudomonadati</taxon>
        <taxon>Bacteroidota</taxon>
        <taxon>Cytophagia</taxon>
        <taxon>Cytophagales</taxon>
        <taxon>Rhodocytophagaceae</taxon>
        <taxon>Xanthocytophaga</taxon>
    </lineage>
</organism>
<dbReference type="EMBL" id="JASJOU010000011">
    <property type="protein sequence ID" value="MDJ1504258.1"/>
    <property type="molecule type" value="Genomic_DNA"/>
</dbReference>
<dbReference type="RefSeq" id="WP_314515357.1">
    <property type="nucleotide sequence ID" value="NZ_JASJOU010000011.1"/>
</dbReference>
<proteinExistence type="predicted"/>
<keyword evidence="1" id="KW-0449">Lipoprotein</keyword>
<evidence type="ECO:0000313" key="1">
    <source>
        <dbReference type="EMBL" id="MDJ1504258.1"/>
    </source>
</evidence>
<keyword evidence="2" id="KW-1185">Reference proteome</keyword>
<protein>
    <submittedName>
        <fullName evidence="1">PKD-like family lipoprotein</fullName>
    </submittedName>
</protein>
<evidence type="ECO:0000313" key="2">
    <source>
        <dbReference type="Proteomes" id="UP001232063"/>
    </source>
</evidence>
<dbReference type="InterPro" id="IPR032183">
    <property type="entry name" value="PKD-like"/>
</dbReference>
<dbReference type="Pfam" id="PF16407">
    <property type="entry name" value="PKD_2"/>
    <property type="match status" value="1"/>
</dbReference>
<gene>
    <name evidence="1" type="ORF">QNI22_26605</name>
</gene>
<dbReference type="Proteomes" id="UP001232063">
    <property type="component" value="Unassembled WGS sequence"/>
</dbReference>
<comment type="caution">
    <text evidence="1">The sequence shown here is derived from an EMBL/GenBank/DDBJ whole genome shotgun (WGS) entry which is preliminary data.</text>
</comment>
<accession>A0AAE3UIW8</accession>